<dbReference type="InterPro" id="IPR002921">
    <property type="entry name" value="Fungal_lipase-type"/>
</dbReference>
<sequence>MRAHDFALIAQESYSAAPDIGVADSASRAIVRQTDAGLVIAFPGTDNLACFAADFDIEPFDVAGIGRVYRGFFDAWSAISLPVLAAVNGQPVTLVGHSLGAAMALMCAAYMTVGGNPPAAVYGFEPPRVGHDMGIRTVLANVPVHLFKNGNDLVTDVPPAGQHAALLIPIGKPAFPFPNLIDHQIARVIDSLKPVSTQ</sequence>
<dbReference type="SUPFAM" id="SSF53474">
    <property type="entry name" value="alpha/beta-Hydrolases"/>
    <property type="match status" value="1"/>
</dbReference>
<dbReference type="InterPro" id="IPR051218">
    <property type="entry name" value="Sec_MonoDiacylglyc_Lipase"/>
</dbReference>
<dbReference type="PANTHER" id="PTHR45856">
    <property type="entry name" value="ALPHA/BETA-HYDROLASES SUPERFAMILY PROTEIN"/>
    <property type="match status" value="1"/>
</dbReference>
<dbReference type="AlphaFoldDB" id="A0A2V4TBZ2"/>
<protein>
    <submittedName>
        <fullName evidence="2">Lipase (Class 3)</fullName>
    </submittedName>
</protein>
<dbReference type="RefSeq" id="WP_110855959.1">
    <property type="nucleotide sequence ID" value="NZ_QJSQ01000015.1"/>
</dbReference>
<reference evidence="2 3" key="1">
    <citation type="submission" date="2018-06" db="EMBL/GenBank/DDBJ databases">
        <title>Genomic Encyclopedia of Type Strains, Phase IV (KMG-V): Genome sequencing to study the core and pangenomes of soil and plant-associated prokaryotes.</title>
        <authorList>
            <person name="Whitman W."/>
        </authorList>
    </citation>
    <scope>NUCLEOTIDE SEQUENCE [LARGE SCALE GENOMIC DNA]</scope>
    <source>
        <strain evidence="2 3">SRCL-318</strain>
    </source>
</reference>
<name>A0A2V4TBZ2_9BURK</name>
<feature type="domain" description="Fungal lipase-type" evidence="1">
    <location>
        <begin position="39"/>
        <end position="160"/>
    </location>
</feature>
<dbReference type="Proteomes" id="UP000247772">
    <property type="component" value="Unassembled WGS sequence"/>
</dbReference>
<gene>
    <name evidence="2" type="ORF">C7410_115164</name>
</gene>
<accession>A0A2V4TBZ2</accession>
<evidence type="ECO:0000313" key="3">
    <source>
        <dbReference type="Proteomes" id="UP000247772"/>
    </source>
</evidence>
<evidence type="ECO:0000259" key="1">
    <source>
        <dbReference type="Pfam" id="PF01764"/>
    </source>
</evidence>
<dbReference type="EMBL" id="QJSQ01000015">
    <property type="protein sequence ID" value="PYE21321.1"/>
    <property type="molecule type" value="Genomic_DNA"/>
</dbReference>
<dbReference type="OrthoDB" id="9096780at2"/>
<dbReference type="Pfam" id="PF01764">
    <property type="entry name" value="Lipase_3"/>
    <property type="match status" value="1"/>
</dbReference>
<dbReference type="PANTHER" id="PTHR45856:SF24">
    <property type="entry name" value="FUNGAL LIPASE-LIKE DOMAIN-CONTAINING PROTEIN"/>
    <property type="match status" value="1"/>
</dbReference>
<dbReference type="InterPro" id="IPR029058">
    <property type="entry name" value="AB_hydrolase_fold"/>
</dbReference>
<evidence type="ECO:0000313" key="2">
    <source>
        <dbReference type="EMBL" id="PYE21321.1"/>
    </source>
</evidence>
<comment type="caution">
    <text evidence="2">The sequence shown here is derived from an EMBL/GenBank/DDBJ whole genome shotgun (WGS) entry which is preliminary data.</text>
</comment>
<proteinExistence type="predicted"/>
<dbReference type="CDD" id="cd00519">
    <property type="entry name" value="Lipase_3"/>
    <property type="match status" value="1"/>
</dbReference>
<dbReference type="Gene3D" id="3.40.50.1820">
    <property type="entry name" value="alpha/beta hydrolase"/>
    <property type="match status" value="1"/>
</dbReference>
<dbReference type="GO" id="GO:0006629">
    <property type="term" value="P:lipid metabolic process"/>
    <property type="evidence" value="ECO:0007669"/>
    <property type="project" value="InterPro"/>
</dbReference>
<organism evidence="2 3">
    <name type="scientific">Paraburkholderia silvatlantica</name>
    <dbReference type="NCBI Taxonomy" id="321895"/>
    <lineage>
        <taxon>Bacteria</taxon>
        <taxon>Pseudomonadati</taxon>
        <taxon>Pseudomonadota</taxon>
        <taxon>Betaproteobacteria</taxon>
        <taxon>Burkholderiales</taxon>
        <taxon>Burkholderiaceae</taxon>
        <taxon>Paraburkholderia</taxon>
    </lineage>
</organism>